<evidence type="ECO:0000256" key="1">
    <source>
        <dbReference type="SAM" id="MobiDB-lite"/>
    </source>
</evidence>
<keyword evidence="3" id="KW-1185">Reference proteome</keyword>
<protein>
    <submittedName>
        <fullName evidence="2">Uncharacterized protein</fullName>
    </submittedName>
</protein>
<dbReference type="Proteomes" id="UP000335636">
    <property type="component" value="Unassembled WGS sequence"/>
</dbReference>
<name>A0A5E4ATJ3_MARMO</name>
<proteinExistence type="predicted"/>
<accession>A0A5E4ATJ3</accession>
<sequence>MPKQEDATQPSARGFTHPVAKPLPVDPRAPPSLMRCCGVGVTSHLPLGQHPLPPEARLPVWDTHLPRSSRPLPLPGSSRLCGLWDVLYNYFYLFLHKHPFIYSLVYSHSHVRIATGKTVKEEKFGFRAETTTHFHL</sequence>
<evidence type="ECO:0000313" key="3">
    <source>
        <dbReference type="Proteomes" id="UP000335636"/>
    </source>
</evidence>
<gene>
    <name evidence="2" type="ORF">MONAX_5E010368</name>
</gene>
<dbReference type="EMBL" id="CABDUW010000152">
    <property type="protein sequence ID" value="VTJ60624.1"/>
    <property type="molecule type" value="Genomic_DNA"/>
</dbReference>
<comment type="caution">
    <text evidence="2">The sequence shown here is derived from an EMBL/GenBank/DDBJ whole genome shotgun (WGS) entry which is preliminary data.</text>
</comment>
<evidence type="ECO:0000313" key="2">
    <source>
        <dbReference type="EMBL" id="VTJ60624.1"/>
    </source>
</evidence>
<feature type="region of interest" description="Disordered" evidence="1">
    <location>
        <begin position="1"/>
        <end position="22"/>
    </location>
</feature>
<dbReference type="AlphaFoldDB" id="A0A5E4ATJ3"/>
<reference evidence="2" key="1">
    <citation type="submission" date="2019-04" db="EMBL/GenBank/DDBJ databases">
        <authorList>
            <person name="Alioto T."/>
            <person name="Alioto T."/>
        </authorList>
    </citation>
    <scope>NUCLEOTIDE SEQUENCE [LARGE SCALE GENOMIC DNA]</scope>
</reference>
<organism evidence="2 3">
    <name type="scientific">Marmota monax</name>
    <name type="common">Woodchuck</name>
    <dbReference type="NCBI Taxonomy" id="9995"/>
    <lineage>
        <taxon>Eukaryota</taxon>
        <taxon>Metazoa</taxon>
        <taxon>Chordata</taxon>
        <taxon>Craniata</taxon>
        <taxon>Vertebrata</taxon>
        <taxon>Euteleostomi</taxon>
        <taxon>Mammalia</taxon>
        <taxon>Eutheria</taxon>
        <taxon>Euarchontoglires</taxon>
        <taxon>Glires</taxon>
        <taxon>Rodentia</taxon>
        <taxon>Sciuromorpha</taxon>
        <taxon>Sciuridae</taxon>
        <taxon>Xerinae</taxon>
        <taxon>Marmotini</taxon>
        <taxon>Marmota</taxon>
    </lineage>
</organism>